<evidence type="ECO:0000313" key="2">
    <source>
        <dbReference type="Proteomes" id="UP000194225"/>
    </source>
</evidence>
<comment type="caution">
    <text evidence="1">The sequence shown here is derived from an EMBL/GenBank/DDBJ whole genome shotgun (WGS) entry which is preliminary data.</text>
</comment>
<dbReference type="EMBL" id="MIGA01000055">
    <property type="protein sequence ID" value="OSY38819.1"/>
    <property type="molecule type" value="Genomic_DNA"/>
</dbReference>
<proteinExistence type="predicted"/>
<accession>A0ABX3XP83</accession>
<keyword evidence="2" id="KW-1185">Reference proteome</keyword>
<reference evidence="1 2" key="1">
    <citation type="submission" date="2016-09" db="EMBL/GenBank/DDBJ databases">
        <title>Streptomyces platensis DSM40041, a candidate organism with high potential of specific P450 cytochromes.</title>
        <authorList>
            <person name="Grumaz C."/>
            <person name="Vainshtein Y."/>
            <person name="Kirstahler P."/>
            <person name="Sohn K."/>
        </authorList>
    </citation>
    <scope>NUCLEOTIDE SEQUENCE [LARGE SCALE GENOMIC DNA]</scope>
    <source>
        <strain evidence="1 2">DSM 40041</strain>
    </source>
</reference>
<gene>
    <name evidence="1" type="ORF">BG653_05925</name>
</gene>
<dbReference type="Proteomes" id="UP000194225">
    <property type="component" value="Unassembled WGS sequence"/>
</dbReference>
<organism evidence="1 2">
    <name type="scientific">Streptomyces platensis</name>
    <dbReference type="NCBI Taxonomy" id="58346"/>
    <lineage>
        <taxon>Bacteria</taxon>
        <taxon>Bacillati</taxon>
        <taxon>Actinomycetota</taxon>
        <taxon>Actinomycetes</taxon>
        <taxon>Kitasatosporales</taxon>
        <taxon>Streptomycetaceae</taxon>
        <taxon>Streptomyces</taxon>
    </lineage>
</organism>
<sequence length="53" mass="5886">MPAVAGSSAPYADMGDVRQAVEKMYHGRIPASVIQITDRIDQNPLNRANYWPL</sequence>
<protein>
    <submittedName>
        <fullName evidence="1">Uncharacterized protein</fullName>
    </submittedName>
</protein>
<name>A0ABX3XP83_STRPT</name>
<evidence type="ECO:0000313" key="1">
    <source>
        <dbReference type="EMBL" id="OSY38819.1"/>
    </source>
</evidence>